<feature type="compositionally biased region" description="Polar residues" evidence="6">
    <location>
        <begin position="1175"/>
        <end position="1187"/>
    </location>
</feature>
<feature type="compositionally biased region" description="Basic and acidic residues" evidence="6">
    <location>
        <begin position="1104"/>
        <end position="1115"/>
    </location>
</feature>
<feature type="region of interest" description="Disordered" evidence="6">
    <location>
        <begin position="2346"/>
        <end position="2416"/>
    </location>
</feature>
<feature type="compositionally biased region" description="Polar residues" evidence="6">
    <location>
        <begin position="981"/>
        <end position="993"/>
    </location>
</feature>
<comment type="subcellular location">
    <subcellularLocation>
        <location evidence="1">Cell projection</location>
    </subcellularLocation>
    <subcellularLocation>
        <location evidence="2">Cytoplasm</location>
    </subcellularLocation>
</comment>
<dbReference type="SMART" id="SM00537">
    <property type="entry name" value="DCX"/>
    <property type="match status" value="2"/>
</dbReference>
<name>A0A3Q3J5Q9_MONAL</name>
<feature type="region of interest" description="Disordered" evidence="6">
    <location>
        <begin position="817"/>
        <end position="899"/>
    </location>
</feature>
<dbReference type="PROSITE" id="PS50309">
    <property type="entry name" value="DC"/>
    <property type="match status" value="2"/>
</dbReference>
<reference evidence="8" key="1">
    <citation type="submission" date="2025-08" db="UniProtKB">
        <authorList>
            <consortium name="Ensembl"/>
        </authorList>
    </citation>
    <scope>IDENTIFICATION</scope>
</reference>
<feature type="compositionally biased region" description="Basic and acidic residues" evidence="6">
    <location>
        <begin position="1779"/>
        <end position="1790"/>
    </location>
</feature>
<dbReference type="Pfam" id="PF03607">
    <property type="entry name" value="DCX"/>
    <property type="match status" value="2"/>
</dbReference>
<evidence type="ECO:0000259" key="7">
    <source>
        <dbReference type="PROSITE" id="PS50309"/>
    </source>
</evidence>
<keyword evidence="3" id="KW-0963">Cytoplasm</keyword>
<dbReference type="SUPFAM" id="SSF89837">
    <property type="entry name" value="Doublecortin (DC)"/>
    <property type="match status" value="2"/>
</dbReference>
<proteinExistence type="predicted"/>
<feature type="compositionally biased region" description="Polar residues" evidence="6">
    <location>
        <begin position="1419"/>
        <end position="1429"/>
    </location>
</feature>
<feature type="compositionally biased region" description="Basic and acidic residues" evidence="6">
    <location>
        <begin position="1847"/>
        <end position="1869"/>
    </location>
</feature>
<organism evidence="8 9">
    <name type="scientific">Monopterus albus</name>
    <name type="common">Swamp eel</name>
    <dbReference type="NCBI Taxonomy" id="43700"/>
    <lineage>
        <taxon>Eukaryota</taxon>
        <taxon>Metazoa</taxon>
        <taxon>Chordata</taxon>
        <taxon>Craniata</taxon>
        <taxon>Vertebrata</taxon>
        <taxon>Euteleostomi</taxon>
        <taxon>Actinopterygii</taxon>
        <taxon>Neopterygii</taxon>
        <taxon>Teleostei</taxon>
        <taxon>Neoteleostei</taxon>
        <taxon>Acanthomorphata</taxon>
        <taxon>Anabantaria</taxon>
        <taxon>Synbranchiformes</taxon>
        <taxon>Synbranchidae</taxon>
        <taxon>Monopterus</taxon>
    </lineage>
</organism>
<accession>A0A3Q3J5Q9</accession>
<feature type="compositionally biased region" description="Low complexity" evidence="6">
    <location>
        <begin position="302"/>
        <end position="311"/>
    </location>
</feature>
<feature type="compositionally biased region" description="Polar residues" evidence="6">
    <location>
        <begin position="577"/>
        <end position="586"/>
    </location>
</feature>
<dbReference type="GO" id="GO:0035556">
    <property type="term" value="P:intracellular signal transduction"/>
    <property type="evidence" value="ECO:0007669"/>
    <property type="project" value="InterPro"/>
</dbReference>
<feature type="compositionally biased region" description="Polar residues" evidence="6">
    <location>
        <begin position="1601"/>
        <end position="1648"/>
    </location>
</feature>
<feature type="compositionally biased region" description="Basic and acidic residues" evidence="6">
    <location>
        <begin position="1393"/>
        <end position="1415"/>
    </location>
</feature>
<feature type="compositionally biased region" description="Basic and acidic residues" evidence="6">
    <location>
        <begin position="637"/>
        <end position="651"/>
    </location>
</feature>
<feature type="compositionally biased region" description="Low complexity" evidence="6">
    <location>
        <begin position="1206"/>
        <end position="1219"/>
    </location>
</feature>
<feature type="region of interest" description="Disordered" evidence="6">
    <location>
        <begin position="1010"/>
        <end position="1877"/>
    </location>
</feature>
<feature type="compositionally biased region" description="Polar residues" evidence="6">
    <location>
        <begin position="1437"/>
        <end position="1450"/>
    </location>
</feature>
<feature type="compositionally biased region" description="Acidic residues" evidence="6">
    <location>
        <begin position="699"/>
        <end position="710"/>
    </location>
</feature>
<feature type="compositionally biased region" description="Polar residues" evidence="6">
    <location>
        <begin position="601"/>
        <end position="636"/>
    </location>
</feature>
<feature type="compositionally biased region" description="Polar residues" evidence="6">
    <location>
        <begin position="250"/>
        <end position="261"/>
    </location>
</feature>
<evidence type="ECO:0000256" key="4">
    <source>
        <dbReference type="ARBA" id="ARBA00022737"/>
    </source>
</evidence>
<feature type="compositionally biased region" description="Polar residues" evidence="6">
    <location>
        <begin position="371"/>
        <end position="402"/>
    </location>
</feature>
<dbReference type="GO" id="GO:0060041">
    <property type="term" value="P:retina development in camera-type eye"/>
    <property type="evidence" value="ECO:0007669"/>
    <property type="project" value="TreeGrafter"/>
</dbReference>
<evidence type="ECO:0000256" key="5">
    <source>
        <dbReference type="ARBA" id="ARBA00023273"/>
    </source>
</evidence>
<feature type="region of interest" description="Disordered" evidence="6">
    <location>
        <begin position="121"/>
        <end position="144"/>
    </location>
</feature>
<feature type="compositionally biased region" description="Basic and acidic residues" evidence="6">
    <location>
        <begin position="1153"/>
        <end position="1171"/>
    </location>
</feature>
<feature type="compositionally biased region" description="Polar residues" evidence="6">
    <location>
        <begin position="1033"/>
        <end position="1054"/>
    </location>
</feature>
<feature type="compositionally biased region" description="Low complexity" evidence="6">
    <location>
        <begin position="685"/>
        <end position="695"/>
    </location>
</feature>
<feature type="compositionally biased region" description="Polar residues" evidence="6">
    <location>
        <begin position="766"/>
        <end position="784"/>
    </location>
</feature>
<dbReference type="GO" id="GO:0005930">
    <property type="term" value="C:axoneme"/>
    <property type="evidence" value="ECO:0007669"/>
    <property type="project" value="TreeGrafter"/>
</dbReference>
<feature type="domain" description="Doublecortin" evidence="7">
    <location>
        <begin position="34"/>
        <end position="116"/>
    </location>
</feature>
<sequence length="2416" mass="261708">MWDPQPHSKHASPLLVPPPSNFHLVHVTRATPAKWITFYKSGDSQFGGVRMAINKRRFKCFDALLDDLSQKVPLPFGVRTVTTPHGTHTIKQLEQLQDGGCYLCSDRRQAKPINMELASQRPSIWHRHSRRPQQPETPPATPPGYLTYRPRRILLVKNSNPGMRRSIVLNRMTTRSLKAFLEKVSKVMQFHVCKIYTAEGHRIDSMQRLMTCPGVLVCVGREAFHPMLINFIRKNSEEKLPGLGPRTPGNGAQSPVTQGTRSHPHGAQSRGSENSNEHENKKNINFGLETKKSIIHPRSDSSNRSARFSLSSEKSYSNGVNVYSQARPAITNDDIQKRVLVNKDGSLSVEMRVHFRLHNEETLKWSTQIKKSPSLTNDSCPVSQDQPHYLQQGQSESCSDPDSMSFEPDDVDYSNQPLQHAEEVNHCPCRYQRQEQQYDLWENPAHSHKHPPVPPLHPHTSSHTHTMIRHTNSSSSSSSCNSRRVVHCRARISTCRGGSGTEQSQLVQEEMCVTEQVERRVEVEQDGDTQVEVCRVSRCCSHSEVVAKDSNLRPLSRSSVENELMMDEEEEHPLFVFSSSSHTLQSLKKDQNDEDDDDMPSSASQCCHSNEPSPFLTSKTHLNGKPTSNVSAGSVHSTEHTKHDDREERGSRSVSAASSCHCGAVIPHSAAGADNMDRAPRSKSKMSTSSCSSSKIPNLEDEGPADVEDEEVKRSVSDLSGPTDLSAGSQMSGASGVCPKCEGWKREANSYSNSKTSQRSHRSHQAFPNSASPLCNQEDANNGSDDAAESIHSNKTNLTNYGQFSAISNVPVGRGSSAMSKMFNPEPAGNEEERAPSATSATSHISKRSQKSGCNCATGVTTNKEEERGPSTMSAQSNLSAKSSKSFKSNSRGPAEATDIRIRKEAEGENANSLSAKCGVSAKTTGSVKSHCLLSGEVAFPTDSTVTEEGDTNIRAPSSLSVKSTGSTQSGKAATPDSALSAESQVTTKSSTSHRVTCSHCAKAISPGAKLAATKATGQEEGTEAEERAVSPAKSNLSVKSNKSHQSSRASISVMSEVKGDGKQRVASQLSAGSVNVSVKSSKSCRTNCNDNETAGTPSLKVGENAEEKDNKMVEVETQQQPESVTFAKSEREERAASSGPSRPYKSNSNGKLEADSEKEDNTGGDLKVKDQAASPLSGTSASSTKSCHIKTDRFPSAMSGKLHTSSKASRSTASPSPSETNVPSIETNVEEKPDEMYEQVANAMSVKSNSSVRSCTSQKSNSVKTLKPSSPSSNVVTIKKAEGVDGAGIERTKRAPSAASVKSNVSSHNRTASVAADTDEKVVEVSAPRICSPQTHSPKPPASSSRSPRSPVQQLSGPGGEAGGPSALLVHTATSAKSGRPKCRCRAASAIEKAKKEIDGVEREIEKRKEKSEEASEQTVHTMSFSSIRQRRESGGTEQPLSQNSSGSVSLGLPENQDTADSDKSSVSFHANTESKGRVKTSTPNVPKSTMERDVEGTGTPVSQRSSTNGSKSTLSHNPEAVDIPTIETPGGCKDEDEEGGGQKTERTAGVFSGNSSRSHRSSCNCSVKAAAQILNSTPKEEHGSASPAKAGNDLETESVKSASATKASNLDTCDNRTSSAMSSASAKVQSKSPASANVAKTTAEDSANNDHDTSRSANKAKGKGNIRDKTANIHSNSPCCLRPESTASVQSGTKKKASKQSKRETLVKSNGGSNNGSVKESDSQKKETPIKPLSPCPLYTSRPCSRLETHSESTVSRSLSAADLLKESMAAAHSHSKTSDNVRSEKSTKSQRSRTQKDQQEELTPACLPSTSPTEVVSDWLRTIPNNSSMLTTGEELTDLEQEMEEKPGKEVAKEEESAEGEEKKTEAEEEEWKDGAVKCNVGEEEEKSSDPVPGDAVVEEMQTSSHPNTLLLPRNWHSSAAVMKVLLSSSLGRCRSMPEVSPVYGRRLSTSARGLLDCLAQLQLIEPAVSLGCDQQKEHNQQYEGIMDILQSLWLTEPRDTETKEAKDLGTEQVSPPRSSSGVDMSSGSGGSGKENRNQGGNETLPKETESLLEGGGAAKVVEEENEVNTQAEVGEMEVEPEVISTDRVEEPVQGEEQSTVPPKATENPLSSDKSSANNSSKSPTDNEQEAVEDSSSGTPPTVLQAPLSRRPSQDPDPLWVLHLLKKLEKQFIKHYTDAMAEFKVRWDLDDSLMLDKMILELKDEVCRRIQSSISREMKKIQSRAGRGWRSPRPPQGGNLSRESTMTEKRRQMLKVMKNQSVKTTDSLSNEEMTAEFSDQQSDDKYCPCDACFHKKMAAWPLKTNMVAADTPVMMEFDLLKILQMKKIPSAAPAVVPQSVDIEGDSMVADEEGRNSEVLLEEKEEDDTKEDIKADVVLEETILEEDKETRQEEDGGQRDNYSCLCDRGKGGQR</sequence>
<feature type="compositionally biased region" description="Polar residues" evidence="6">
    <location>
        <begin position="1246"/>
        <end position="1277"/>
    </location>
</feature>
<dbReference type="Proteomes" id="UP000261600">
    <property type="component" value="Unplaced"/>
</dbReference>
<feature type="compositionally biased region" description="Polar residues" evidence="6">
    <location>
        <begin position="1466"/>
        <end position="1489"/>
    </location>
</feature>
<dbReference type="Gene3D" id="3.10.20.230">
    <property type="entry name" value="Doublecortin domain"/>
    <property type="match status" value="2"/>
</dbReference>
<feature type="compositionally biased region" description="Basic and acidic residues" evidence="6">
    <location>
        <begin position="289"/>
        <end position="301"/>
    </location>
</feature>
<feature type="compositionally biased region" description="Polar residues" evidence="6">
    <location>
        <begin position="851"/>
        <end position="862"/>
    </location>
</feature>
<dbReference type="FunFam" id="3.10.20.230:FF:000006">
    <property type="entry name" value="Oxygen-regulated protein 1"/>
    <property type="match status" value="1"/>
</dbReference>
<evidence type="ECO:0000256" key="2">
    <source>
        <dbReference type="ARBA" id="ARBA00004496"/>
    </source>
</evidence>
<feature type="compositionally biased region" description="Basic and acidic residues" evidence="6">
    <location>
        <begin position="1721"/>
        <end position="1731"/>
    </location>
</feature>
<dbReference type="GO" id="GO:0035082">
    <property type="term" value="P:axoneme assembly"/>
    <property type="evidence" value="ECO:0007669"/>
    <property type="project" value="TreeGrafter"/>
</dbReference>
<feature type="compositionally biased region" description="Polar residues" evidence="6">
    <location>
        <begin position="1085"/>
        <end position="1097"/>
    </location>
</feature>
<feature type="compositionally biased region" description="Polar residues" evidence="6">
    <location>
        <begin position="1301"/>
        <end position="1313"/>
    </location>
</feature>
<feature type="region of interest" description="Disordered" evidence="6">
    <location>
        <begin position="371"/>
        <end position="414"/>
    </location>
</feature>
<feature type="compositionally biased region" description="Low complexity" evidence="6">
    <location>
        <begin position="874"/>
        <end position="891"/>
    </location>
</feature>
<feature type="region of interest" description="Disordered" evidence="6">
    <location>
        <begin position="2005"/>
        <end position="2159"/>
    </location>
</feature>
<feature type="compositionally biased region" description="Polar residues" evidence="6">
    <location>
        <begin position="1709"/>
        <end position="1720"/>
    </location>
</feature>
<feature type="compositionally biased region" description="Low complexity" evidence="6">
    <location>
        <begin position="1343"/>
        <end position="1357"/>
    </location>
</feature>
<feature type="compositionally biased region" description="Polar residues" evidence="6">
    <location>
        <begin position="955"/>
        <end position="972"/>
    </location>
</feature>
<feature type="compositionally biased region" description="Low complexity" evidence="6">
    <location>
        <begin position="1074"/>
        <end position="1084"/>
    </location>
</feature>
<feature type="compositionally biased region" description="Basic and acidic residues" evidence="6">
    <location>
        <begin position="1280"/>
        <end position="1294"/>
    </location>
</feature>
<evidence type="ECO:0000313" key="8">
    <source>
        <dbReference type="Ensembl" id="ENSMALP00000013863.1"/>
    </source>
</evidence>
<dbReference type="InterPro" id="IPR003533">
    <property type="entry name" value="Doublecortin_dom"/>
</dbReference>
<dbReference type="PANTHER" id="PTHR23005:SF3">
    <property type="entry name" value="RETINITIS PIGMENTOSA 1-LIKE 1 PROTEIN"/>
    <property type="match status" value="1"/>
</dbReference>
<reference evidence="8" key="2">
    <citation type="submission" date="2025-09" db="UniProtKB">
        <authorList>
            <consortium name="Ensembl"/>
        </authorList>
    </citation>
    <scope>IDENTIFICATION</scope>
</reference>
<dbReference type="Ensembl" id="ENSMALT00000014160.1">
    <property type="protein sequence ID" value="ENSMALP00000013863.1"/>
    <property type="gene ID" value="ENSMALG00000009772.1"/>
</dbReference>
<feature type="compositionally biased region" description="Polar residues" evidence="6">
    <location>
        <begin position="1501"/>
        <end position="1518"/>
    </location>
</feature>
<keyword evidence="5" id="KW-0966">Cell projection</keyword>
<feature type="compositionally biased region" description="Acidic residues" evidence="6">
    <location>
        <begin position="2380"/>
        <end position="2389"/>
    </location>
</feature>
<feature type="compositionally biased region" description="Low complexity" evidence="6">
    <location>
        <begin position="1554"/>
        <end position="1568"/>
    </location>
</feature>
<feature type="region of interest" description="Disordered" evidence="6">
    <location>
        <begin position="943"/>
        <end position="993"/>
    </location>
</feature>
<evidence type="ECO:0000313" key="9">
    <source>
        <dbReference type="Proteomes" id="UP000261600"/>
    </source>
</evidence>
<protein>
    <recommendedName>
        <fullName evidence="7">Doublecortin domain-containing protein</fullName>
    </recommendedName>
</protein>
<feature type="compositionally biased region" description="Low complexity" evidence="6">
    <location>
        <begin position="2114"/>
        <end position="2126"/>
    </location>
</feature>
<evidence type="ECO:0000256" key="3">
    <source>
        <dbReference type="ARBA" id="ARBA00022490"/>
    </source>
</evidence>
<feature type="compositionally biased region" description="Polar residues" evidence="6">
    <location>
        <begin position="1139"/>
        <end position="1151"/>
    </location>
</feature>
<feature type="region of interest" description="Disordered" evidence="6">
    <location>
        <begin position="577"/>
        <end position="658"/>
    </location>
</feature>
<dbReference type="PANTHER" id="PTHR23005">
    <property type="entry name" value="RETINITIS PIGMENTOSA 1 PROTEIN"/>
    <property type="match status" value="1"/>
</dbReference>
<feature type="region of interest" description="Disordered" evidence="6">
    <location>
        <begin position="444"/>
        <end position="478"/>
    </location>
</feature>
<evidence type="ECO:0000256" key="1">
    <source>
        <dbReference type="ARBA" id="ARBA00004316"/>
    </source>
</evidence>
<feature type="region of interest" description="Disordered" evidence="6">
    <location>
        <begin position="2220"/>
        <end position="2250"/>
    </location>
</feature>
<feature type="region of interest" description="Disordered" evidence="6">
    <location>
        <begin position="239"/>
        <end position="311"/>
    </location>
</feature>
<feature type="region of interest" description="Disordered" evidence="6">
    <location>
        <begin position="671"/>
        <end position="794"/>
    </location>
</feature>
<feature type="compositionally biased region" description="Basic and acidic residues" evidence="6">
    <location>
        <begin position="2390"/>
        <end position="2400"/>
    </location>
</feature>
<feature type="region of interest" description="Disordered" evidence="6">
    <location>
        <begin position="2262"/>
        <end position="2283"/>
    </location>
</feature>
<feature type="domain" description="Doublecortin" evidence="7">
    <location>
        <begin position="151"/>
        <end position="230"/>
    </location>
</feature>
<keyword evidence="4" id="KW-0677">Repeat</keyword>
<dbReference type="GO" id="GO:0042461">
    <property type="term" value="P:photoreceptor cell development"/>
    <property type="evidence" value="ECO:0007669"/>
    <property type="project" value="TreeGrafter"/>
</dbReference>
<evidence type="ECO:0000256" key="6">
    <source>
        <dbReference type="SAM" id="MobiDB-lite"/>
    </source>
</evidence>
<keyword evidence="9" id="KW-1185">Reference proteome</keyword>
<dbReference type="InterPro" id="IPR036572">
    <property type="entry name" value="Doublecortin_dom_sf"/>
</dbReference>